<proteinExistence type="predicted"/>
<comment type="caution">
    <text evidence="3">The sequence shown here is derived from an EMBL/GenBank/DDBJ whole genome shotgun (WGS) entry which is preliminary data.</text>
</comment>
<dbReference type="InterPro" id="IPR011010">
    <property type="entry name" value="DNA_brk_join_enz"/>
</dbReference>
<keyword evidence="4" id="KW-1185">Reference proteome</keyword>
<evidence type="ECO:0000256" key="1">
    <source>
        <dbReference type="ARBA" id="ARBA00023172"/>
    </source>
</evidence>
<dbReference type="PANTHER" id="PTHR30349">
    <property type="entry name" value="PHAGE INTEGRASE-RELATED"/>
    <property type="match status" value="1"/>
</dbReference>
<dbReference type="SUPFAM" id="SSF56349">
    <property type="entry name" value="DNA breaking-rejoining enzymes"/>
    <property type="match status" value="1"/>
</dbReference>
<reference evidence="3" key="1">
    <citation type="journal article" date="2014" name="Int. J. Syst. Evol. Microbiol.">
        <title>Complete genome sequence of Corynebacterium casei LMG S-19264T (=DSM 44701T), isolated from a smear-ripened cheese.</title>
        <authorList>
            <consortium name="US DOE Joint Genome Institute (JGI-PGF)"/>
            <person name="Walter F."/>
            <person name="Albersmeier A."/>
            <person name="Kalinowski J."/>
            <person name="Ruckert C."/>
        </authorList>
    </citation>
    <scope>NUCLEOTIDE SEQUENCE</scope>
    <source>
        <strain evidence="3">CGMCC 1.15179</strain>
    </source>
</reference>
<dbReference type="GO" id="GO:0015074">
    <property type="term" value="P:DNA integration"/>
    <property type="evidence" value="ECO:0007669"/>
    <property type="project" value="InterPro"/>
</dbReference>
<dbReference type="Gene3D" id="1.10.443.10">
    <property type="entry name" value="Intergrase catalytic core"/>
    <property type="match status" value="1"/>
</dbReference>
<dbReference type="InterPro" id="IPR013762">
    <property type="entry name" value="Integrase-like_cat_sf"/>
</dbReference>
<dbReference type="PROSITE" id="PS51898">
    <property type="entry name" value="TYR_RECOMBINASE"/>
    <property type="match status" value="1"/>
</dbReference>
<feature type="domain" description="Tyr recombinase" evidence="2">
    <location>
        <begin position="1"/>
        <end position="184"/>
    </location>
</feature>
<dbReference type="InterPro" id="IPR002104">
    <property type="entry name" value="Integrase_catalytic"/>
</dbReference>
<dbReference type="PANTHER" id="PTHR30349:SF82">
    <property type="entry name" value="INTEGRASE_RECOMBINASE YOEC-RELATED"/>
    <property type="match status" value="1"/>
</dbReference>
<sequence length="188" mass="21914">MKFVQPIRDKKKLEAMKKILLAESPRNHLLFILGINTGLRISDILQFKVEDLVNERGKPRDFHAVKEKKTGKWRRFPFGKNVKKAIELYMKTYDVEPEDWVFKSRKGDGPIDRRHAWRILSETAQMVGIDEAIGTHSLRKTFGYHAYKSGVDLSMIQYLLNHSSQRETLRYIGITDEEAEDVVINLNL</sequence>
<dbReference type="Pfam" id="PF00589">
    <property type="entry name" value="Phage_integrase"/>
    <property type="match status" value="1"/>
</dbReference>
<dbReference type="CDD" id="cd01192">
    <property type="entry name" value="INT_C_like_3"/>
    <property type="match status" value="1"/>
</dbReference>
<evidence type="ECO:0000313" key="3">
    <source>
        <dbReference type="EMBL" id="GGE27776.1"/>
    </source>
</evidence>
<organism evidence="3 4">
    <name type="scientific">Marinithermofilum abyssi</name>
    <dbReference type="NCBI Taxonomy" id="1571185"/>
    <lineage>
        <taxon>Bacteria</taxon>
        <taxon>Bacillati</taxon>
        <taxon>Bacillota</taxon>
        <taxon>Bacilli</taxon>
        <taxon>Bacillales</taxon>
        <taxon>Thermoactinomycetaceae</taxon>
        <taxon>Marinithermofilum</taxon>
    </lineage>
</organism>
<evidence type="ECO:0000259" key="2">
    <source>
        <dbReference type="PROSITE" id="PS51898"/>
    </source>
</evidence>
<accession>A0A8J2YBE6</accession>
<gene>
    <name evidence="3" type="ORF">GCM10011571_32440</name>
</gene>
<dbReference type="InterPro" id="IPR050090">
    <property type="entry name" value="Tyrosine_recombinase_XerCD"/>
</dbReference>
<keyword evidence="1" id="KW-0233">DNA recombination</keyword>
<dbReference type="EMBL" id="BMHQ01000015">
    <property type="protein sequence ID" value="GGE27776.1"/>
    <property type="molecule type" value="Genomic_DNA"/>
</dbReference>
<dbReference type="Proteomes" id="UP000625210">
    <property type="component" value="Unassembled WGS sequence"/>
</dbReference>
<dbReference type="RefSeq" id="WP_188648935.1">
    <property type="nucleotide sequence ID" value="NZ_BMHQ01000015.1"/>
</dbReference>
<dbReference type="AlphaFoldDB" id="A0A8J2YBE6"/>
<dbReference type="GO" id="GO:0006310">
    <property type="term" value="P:DNA recombination"/>
    <property type="evidence" value="ECO:0007669"/>
    <property type="project" value="UniProtKB-KW"/>
</dbReference>
<reference evidence="3" key="2">
    <citation type="submission" date="2020-09" db="EMBL/GenBank/DDBJ databases">
        <authorList>
            <person name="Sun Q."/>
            <person name="Zhou Y."/>
        </authorList>
    </citation>
    <scope>NUCLEOTIDE SEQUENCE</scope>
    <source>
        <strain evidence="3">CGMCC 1.15179</strain>
    </source>
</reference>
<name>A0A8J2YBE6_9BACL</name>
<evidence type="ECO:0000313" key="4">
    <source>
        <dbReference type="Proteomes" id="UP000625210"/>
    </source>
</evidence>
<dbReference type="GO" id="GO:0003677">
    <property type="term" value="F:DNA binding"/>
    <property type="evidence" value="ECO:0007669"/>
    <property type="project" value="InterPro"/>
</dbReference>
<protein>
    <submittedName>
        <fullName evidence="3">Site-specific integrase</fullName>
    </submittedName>
</protein>